<gene>
    <name evidence="1" type="ORF">SAMN02745217_04458</name>
</gene>
<sequence>MRVYCRTCNGTGEVDCTYCNGTGNDETRLLPCEEPYMYEPCFYCGRSGKVVCPECHGSAYIEDAED</sequence>
<dbReference type="InterPro" id="IPR036410">
    <property type="entry name" value="HSP_DnaJ_Cys-rich_dom_sf"/>
</dbReference>
<protein>
    <submittedName>
        <fullName evidence="1">Uncharacterized protein</fullName>
    </submittedName>
</protein>
<accession>A0A1M7YMY6</accession>
<organism evidence="1 2">
    <name type="scientific">Anaerocolumna xylanovorans DSM 12503</name>
    <dbReference type="NCBI Taxonomy" id="1121345"/>
    <lineage>
        <taxon>Bacteria</taxon>
        <taxon>Bacillati</taxon>
        <taxon>Bacillota</taxon>
        <taxon>Clostridia</taxon>
        <taxon>Lachnospirales</taxon>
        <taxon>Lachnospiraceae</taxon>
        <taxon>Anaerocolumna</taxon>
    </lineage>
</organism>
<reference evidence="1 2" key="1">
    <citation type="submission" date="2016-12" db="EMBL/GenBank/DDBJ databases">
        <authorList>
            <person name="Song W.-J."/>
            <person name="Kurnit D.M."/>
        </authorList>
    </citation>
    <scope>NUCLEOTIDE SEQUENCE [LARGE SCALE GENOMIC DNA]</scope>
    <source>
        <strain evidence="1 2">DSM 12503</strain>
    </source>
</reference>
<proteinExistence type="predicted"/>
<evidence type="ECO:0000313" key="2">
    <source>
        <dbReference type="Proteomes" id="UP000184612"/>
    </source>
</evidence>
<dbReference type="EMBL" id="FRFD01000016">
    <property type="protein sequence ID" value="SHO54021.1"/>
    <property type="molecule type" value="Genomic_DNA"/>
</dbReference>
<dbReference type="Proteomes" id="UP000184612">
    <property type="component" value="Unassembled WGS sequence"/>
</dbReference>
<dbReference type="Gene3D" id="2.10.230.10">
    <property type="entry name" value="Heat shock protein DnaJ, cysteine-rich domain"/>
    <property type="match status" value="1"/>
</dbReference>
<dbReference type="SUPFAM" id="SSF57938">
    <property type="entry name" value="DnaJ/Hsp40 cysteine-rich domain"/>
    <property type="match status" value="1"/>
</dbReference>
<evidence type="ECO:0000313" key="1">
    <source>
        <dbReference type="EMBL" id="SHO54021.1"/>
    </source>
</evidence>
<name>A0A1M7YMY6_9FIRM</name>
<keyword evidence="2" id="KW-1185">Reference proteome</keyword>
<dbReference type="AlphaFoldDB" id="A0A1M7YMY6"/>